<proteinExistence type="predicted"/>
<gene>
    <name evidence="3" type="ORF">DYB26_013969</name>
    <name evidence="2" type="ORF">DYB30_012457</name>
</gene>
<accession>A0A397CLX8</accession>
<feature type="non-terminal residue" evidence="2">
    <location>
        <position position="87"/>
    </location>
</feature>
<evidence type="ECO:0000313" key="2">
    <source>
        <dbReference type="EMBL" id="RHY45431.1"/>
    </source>
</evidence>
<feature type="region of interest" description="Disordered" evidence="1">
    <location>
        <begin position="1"/>
        <end position="21"/>
    </location>
</feature>
<evidence type="ECO:0000313" key="3">
    <source>
        <dbReference type="EMBL" id="RHY81421.1"/>
    </source>
</evidence>
<dbReference type="AlphaFoldDB" id="A0A397CLX8"/>
<dbReference type="Proteomes" id="UP000266643">
    <property type="component" value="Unassembled WGS sequence"/>
</dbReference>
<evidence type="ECO:0000313" key="5">
    <source>
        <dbReference type="Proteomes" id="UP000286510"/>
    </source>
</evidence>
<protein>
    <submittedName>
        <fullName evidence="2">Uncharacterized protein</fullName>
    </submittedName>
</protein>
<dbReference type="EMBL" id="QUTD01008643">
    <property type="protein sequence ID" value="RHY45431.1"/>
    <property type="molecule type" value="Genomic_DNA"/>
</dbReference>
<comment type="caution">
    <text evidence="2">The sequence shown here is derived from an EMBL/GenBank/DDBJ whole genome shotgun (WGS) entry which is preliminary data.</text>
</comment>
<reference evidence="4 5" key="1">
    <citation type="submission" date="2018-08" db="EMBL/GenBank/DDBJ databases">
        <title>Aphanomyces genome sequencing and annotation.</title>
        <authorList>
            <person name="Minardi D."/>
            <person name="Oidtmann B."/>
            <person name="Van Der Giezen M."/>
            <person name="Studholme D.J."/>
        </authorList>
    </citation>
    <scope>NUCLEOTIDE SEQUENCE [LARGE SCALE GENOMIC DNA]</scope>
    <source>
        <strain evidence="2 4">D2</strain>
        <strain evidence="3 5">FDL457</strain>
    </source>
</reference>
<evidence type="ECO:0000313" key="4">
    <source>
        <dbReference type="Proteomes" id="UP000266643"/>
    </source>
</evidence>
<sequence length="87" mass="9376">MDKWESAREKKVTKLQGSANKSLGRETKIEDIVSVTTTLLDTGSDVTLVTAGVLKSLERAGEEVKVISQELSVIQPYGQAPALKCSL</sequence>
<dbReference type="EMBL" id="QUTF01026767">
    <property type="protein sequence ID" value="RHY81421.1"/>
    <property type="molecule type" value="Genomic_DNA"/>
</dbReference>
<dbReference type="Proteomes" id="UP000286510">
    <property type="component" value="Unassembled WGS sequence"/>
</dbReference>
<evidence type="ECO:0000256" key="1">
    <source>
        <dbReference type="SAM" id="MobiDB-lite"/>
    </source>
</evidence>
<organism evidence="2 4">
    <name type="scientific">Aphanomyces astaci</name>
    <name type="common">Crayfish plague agent</name>
    <dbReference type="NCBI Taxonomy" id="112090"/>
    <lineage>
        <taxon>Eukaryota</taxon>
        <taxon>Sar</taxon>
        <taxon>Stramenopiles</taxon>
        <taxon>Oomycota</taxon>
        <taxon>Saprolegniomycetes</taxon>
        <taxon>Saprolegniales</taxon>
        <taxon>Verrucalvaceae</taxon>
        <taxon>Aphanomyces</taxon>
    </lineage>
</organism>
<name>A0A397CLX8_APHAT</name>
<feature type="compositionally biased region" description="Basic and acidic residues" evidence="1">
    <location>
        <begin position="1"/>
        <end position="12"/>
    </location>
</feature>